<gene>
    <name evidence="2" type="ORF">Drose_06930</name>
</gene>
<evidence type="ECO:0000313" key="2">
    <source>
        <dbReference type="EMBL" id="UWZ37998.1"/>
    </source>
</evidence>
<proteinExistence type="predicted"/>
<dbReference type="EMBL" id="CP073721">
    <property type="protein sequence ID" value="UWZ37998.1"/>
    <property type="molecule type" value="Genomic_DNA"/>
</dbReference>
<feature type="chain" id="PRO_5046919192" evidence="1">
    <location>
        <begin position="25"/>
        <end position="54"/>
    </location>
</feature>
<sequence>MTSKKLLGWAVLALLLYYAATAPADAGHTARDAMSAAAQVGNGLITFLKSATSR</sequence>
<dbReference type="RefSeq" id="WP_260727367.1">
    <property type="nucleotide sequence ID" value="NZ_BAAABS010000033.1"/>
</dbReference>
<evidence type="ECO:0000256" key="1">
    <source>
        <dbReference type="SAM" id="SignalP"/>
    </source>
</evidence>
<protein>
    <submittedName>
        <fullName evidence="2">Uncharacterized protein</fullName>
    </submittedName>
</protein>
<accession>A0ABY5ZBB8</accession>
<dbReference type="Proteomes" id="UP001058271">
    <property type="component" value="Chromosome"/>
</dbReference>
<reference evidence="2" key="1">
    <citation type="submission" date="2021-04" db="EMBL/GenBank/DDBJ databases">
        <title>Biosynthetic gene clusters of Dactylosporangioum roseum.</title>
        <authorList>
            <person name="Hartkoorn R.C."/>
            <person name="Beaudoing E."/>
            <person name="Hot D."/>
            <person name="Moureu S."/>
        </authorList>
    </citation>
    <scope>NUCLEOTIDE SEQUENCE</scope>
    <source>
        <strain evidence="2">NRRL B-16295</strain>
    </source>
</reference>
<feature type="signal peptide" evidence="1">
    <location>
        <begin position="1"/>
        <end position="24"/>
    </location>
</feature>
<organism evidence="2 3">
    <name type="scientific">Dactylosporangium roseum</name>
    <dbReference type="NCBI Taxonomy" id="47989"/>
    <lineage>
        <taxon>Bacteria</taxon>
        <taxon>Bacillati</taxon>
        <taxon>Actinomycetota</taxon>
        <taxon>Actinomycetes</taxon>
        <taxon>Micromonosporales</taxon>
        <taxon>Micromonosporaceae</taxon>
        <taxon>Dactylosporangium</taxon>
    </lineage>
</organism>
<keyword evidence="3" id="KW-1185">Reference proteome</keyword>
<name>A0ABY5ZBB8_9ACTN</name>
<evidence type="ECO:0000313" key="3">
    <source>
        <dbReference type="Proteomes" id="UP001058271"/>
    </source>
</evidence>
<keyword evidence="1" id="KW-0732">Signal</keyword>